<evidence type="ECO:0000256" key="12">
    <source>
        <dbReference type="ARBA" id="ARBA00023136"/>
    </source>
</evidence>
<evidence type="ECO:0000256" key="4">
    <source>
        <dbReference type="ARBA" id="ARBA00007372"/>
    </source>
</evidence>
<evidence type="ECO:0000256" key="11">
    <source>
        <dbReference type="ARBA" id="ARBA00023128"/>
    </source>
</evidence>
<sequence length="113" mass="12821">MSSGYGLTGGPGRCFPFWQEMLACYVVNTNNDDTSGRKKCYPMLEDYYECLHHRKEAARVHALQAAYRKQLAAYPRDDAPNAGEIRSLGLLQASDEEKNIKPPRLLPKYDSNH</sequence>
<comment type="caution">
    <text evidence="16">The sequence shown here is derived from an EMBL/GenBank/DDBJ whole genome shotgun (WGS) entry which is preliminary data.</text>
</comment>
<organism evidence="16 17">
    <name type="scientific">Neodothiora populina</name>
    <dbReference type="NCBI Taxonomy" id="2781224"/>
    <lineage>
        <taxon>Eukaryota</taxon>
        <taxon>Fungi</taxon>
        <taxon>Dikarya</taxon>
        <taxon>Ascomycota</taxon>
        <taxon>Pezizomycotina</taxon>
        <taxon>Dothideomycetes</taxon>
        <taxon>Dothideomycetidae</taxon>
        <taxon>Dothideales</taxon>
        <taxon>Dothioraceae</taxon>
        <taxon>Neodothiora</taxon>
    </lineage>
</organism>
<dbReference type="InterPro" id="IPR019342">
    <property type="entry name" value="NADH_UbQ_OxRdtase_FeS-su5"/>
</dbReference>
<evidence type="ECO:0000256" key="10">
    <source>
        <dbReference type="ARBA" id="ARBA00022982"/>
    </source>
</evidence>
<evidence type="ECO:0000256" key="1">
    <source>
        <dbReference type="ARBA" id="ARBA00003195"/>
    </source>
</evidence>
<keyword evidence="13" id="KW-1015">Disulfide bond</keyword>
<evidence type="ECO:0000256" key="14">
    <source>
        <dbReference type="ARBA" id="ARBA00031222"/>
    </source>
</evidence>
<comment type="subcellular location">
    <subcellularLocation>
        <location evidence="3">Mitochondrion inner membrane</location>
        <topology evidence="3">Peripheral membrane protein</topology>
    </subcellularLocation>
    <subcellularLocation>
        <location evidence="2">Mitochondrion intermembrane space</location>
    </subcellularLocation>
</comment>
<comment type="subunit">
    <text evidence="5">Mammalian complex I is composed of 45 different subunits. This is a component of the iron-sulfur (IP) fragment of the enzyme.</text>
</comment>
<dbReference type="EMBL" id="JBFMKM010000016">
    <property type="protein sequence ID" value="KAL1297133.1"/>
    <property type="molecule type" value="Genomic_DNA"/>
</dbReference>
<comment type="function">
    <text evidence="1">Accessory subunit of the mitochondrial membrane respiratory chain NADH dehydrogenase (Complex I), that is believed not to be involved in catalysis. Complex I functions in the transfer of electrons from NADH to the respiratory chain. The immediate electron acceptor for the enzyme is believed to be ubiquinone.</text>
</comment>
<keyword evidence="9" id="KW-0999">Mitochondrion inner membrane</keyword>
<evidence type="ECO:0000256" key="15">
    <source>
        <dbReference type="ARBA" id="ARBA00032739"/>
    </source>
</evidence>
<evidence type="ECO:0000256" key="3">
    <source>
        <dbReference type="ARBA" id="ARBA00004637"/>
    </source>
</evidence>
<evidence type="ECO:0000256" key="5">
    <source>
        <dbReference type="ARBA" id="ARBA00011261"/>
    </source>
</evidence>
<dbReference type="GeneID" id="95978410"/>
<dbReference type="Proteomes" id="UP001562354">
    <property type="component" value="Unassembled WGS sequence"/>
</dbReference>
<protein>
    <recommendedName>
        <fullName evidence="6">NADH dehydrogenase [ubiquinone] iron-sulfur protein 5</fullName>
    </recommendedName>
    <alternativeName>
        <fullName evidence="14">Complex I-15 kDa</fullName>
    </alternativeName>
    <alternativeName>
        <fullName evidence="15">NADH-ubiquinone oxidoreductase 15 kDa subunit</fullName>
    </alternativeName>
</protein>
<keyword evidence="12" id="KW-0472">Membrane</keyword>
<dbReference type="PANTHER" id="PTHR15224:SF1">
    <property type="entry name" value="NADH DEHYDROGENASE [UBIQUINONE] IRON-SULFUR PROTEIN 5"/>
    <property type="match status" value="1"/>
</dbReference>
<evidence type="ECO:0000313" key="16">
    <source>
        <dbReference type="EMBL" id="KAL1297133.1"/>
    </source>
</evidence>
<evidence type="ECO:0000256" key="8">
    <source>
        <dbReference type="ARBA" id="ARBA00022660"/>
    </source>
</evidence>
<evidence type="ECO:0000313" key="17">
    <source>
        <dbReference type="Proteomes" id="UP001562354"/>
    </source>
</evidence>
<dbReference type="RefSeq" id="XP_069196815.1">
    <property type="nucleotide sequence ID" value="XM_069344395.1"/>
</dbReference>
<keyword evidence="17" id="KW-1185">Reference proteome</keyword>
<keyword evidence="11" id="KW-0496">Mitochondrion</keyword>
<reference evidence="16 17" key="1">
    <citation type="submission" date="2024-07" db="EMBL/GenBank/DDBJ databases">
        <title>Draft sequence of the Neodothiora populina.</title>
        <authorList>
            <person name="Drown D.D."/>
            <person name="Schuette U.S."/>
            <person name="Buechlein A.B."/>
            <person name="Rusch D.R."/>
            <person name="Winton L.W."/>
            <person name="Adams G.A."/>
        </authorList>
    </citation>
    <scope>NUCLEOTIDE SEQUENCE [LARGE SCALE GENOMIC DNA]</scope>
    <source>
        <strain evidence="16 17">CPC 39397</strain>
    </source>
</reference>
<comment type="similarity">
    <text evidence="4">Belongs to the complex I NDUFS5 subunit family.</text>
</comment>
<dbReference type="CDD" id="cd24141">
    <property type="entry name" value="NDUFS5-like"/>
    <property type="match status" value="1"/>
</dbReference>
<keyword evidence="7" id="KW-0813">Transport</keyword>
<evidence type="ECO:0000256" key="7">
    <source>
        <dbReference type="ARBA" id="ARBA00022448"/>
    </source>
</evidence>
<evidence type="ECO:0000256" key="9">
    <source>
        <dbReference type="ARBA" id="ARBA00022792"/>
    </source>
</evidence>
<gene>
    <name evidence="16" type="ORF">AAFC00_004710</name>
</gene>
<keyword evidence="8" id="KW-0679">Respiratory chain</keyword>
<evidence type="ECO:0000256" key="13">
    <source>
        <dbReference type="ARBA" id="ARBA00023157"/>
    </source>
</evidence>
<keyword evidence="10" id="KW-0249">Electron transport</keyword>
<name>A0ABR3P2X5_9PEZI</name>
<accession>A0ABR3P2X5</accession>
<evidence type="ECO:0000256" key="2">
    <source>
        <dbReference type="ARBA" id="ARBA00004569"/>
    </source>
</evidence>
<proteinExistence type="inferred from homology"/>
<evidence type="ECO:0000256" key="6">
    <source>
        <dbReference type="ARBA" id="ARBA00013482"/>
    </source>
</evidence>
<dbReference type="PANTHER" id="PTHR15224">
    <property type="entry name" value="NADH DEHYDROGENASE [UBIQUINONE] IRON-SULFUR PROTEIN 5"/>
    <property type="match status" value="1"/>
</dbReference>